<reference evidence="9" key="1">
    <citation type="submission" date="2021-12" db="EMBL/GenBank/DDBJ databases">
        <title>Alicyclobacillaceae gen. nov., sp. nov., isolated from chalcocite enrichment system.</title>
        <authorList>
            <person name="Jiang Z."/>
        </authorList>
    </citation>
    <scope>NUCLEOTIDE SEQUENCE</scope>
    <source>
        <strain evidence="9">MYW30-H2</strain>
    </source>
</reference>
<evidence type="ECO:0000256" key="5">
    <source>
        <dbReference type="ARBA" id="ARBA00023235"/>
    </source>
</evidence>
<dbReference type="NCBIfam" id="TIGR00640">
    <property type="entry name" value="acid_CoA_mut_C"/>
    <property type="match status" value="1"/>
</dbReference>
<dbReference type="RefSeq" id="WP_347436602.1">
    <property type="nucleotide sequence ID" value="NZ_CP089291.1"/>
</dbReference>
<dbReference type="InterPro" id="IPR036724">
    <property type="entry name" value="Cobalamin-bd_sf"/>
</dbReference>
<keyword evidence="6" id="KW-0170">Cobalt</keyword>
<evidence type="ECO:0000256" key="2">
    <source>
        <dbReference type="ARBA" id="ARBA00009308"/>
    </source>
</evidence>
<dbReference type="CDD" id="cd02071">
    <property type="entry name" value="MM_CoA_mut_B12_BD"/>
    <property type="match status" value="1"/>
</dbReference>
<dbReference type="Pfam" id="PF13669">
    <property type="entry name" value="Glyoxalase_4"/>
    <property type="match status" value="1"/>
</dbReference>
<dbReference type="Pfam" id="PF02310">
    <property type="entry name" value="B12-binding"/>
    <property type="match status" value="1"/>
</dbReference>
<organism evidence="9 10">
    <name type="scientific">Fodinisporobacter ferrooxydans</name>
    <dbReference type="NCBI Taxonomy" id="2901836"/>
    <lineage>
        <taxon>Bacteria</taxon>
        <taxon>Bacillati</taxon>
        <taxon>Bacillota</taxon>
        <taxon>Bacilli</taxon>
        <taxon>Bacillales</taxon>
        <taxon>Alicyclobacillaceae</taxon>
        <taxon>Fodinisporobacter</taxon>
    </lineage>
</organism>
<evidence type="ECO:0000313" key="9">
    <source>
        <dbReference type="EMBL" id="UOF89906.1"/>
    </source>
</evidence>
<evidence type="ECO:0000256" key="4">
    <source>
        <dbReference type="ARBA" id="ARBA00022723"/>
    </source>
</evidence>
<sequence length="314" mass="34598">MANQTIRVLVAKPGLDGHDRGALVVAQGLRDAGMEVIYTGLRQTPEQIASIAIQEDVDCVGLSSLSGAHMQLFPEIVSQLRNAGANDVLVIGGGVVPQDDIPYLLEKGIDAVFTPGTPISEIAAYIRTHIQRRGYMHAGINKTEADSDSAAETIRQLTEDTLEEPSNMPQELLQNLRIVPEQLDHIGIAVRSLHESLHLYQEQLGMEVIHEETVSDQNVHILFLKIKETVIELLEPTDKASPIAKFMEKRGPGLHHLAFKVNDIRQALGYAKAAGYQLIDETPRKGAHHKWVAFLHPKHTGGVLTEFCQPMEDE</sequence>
<evidence type="ECO:0000256" key="6">
    <source>
        <dbReference type="ARBA" id="ARBA00023285"/>
    </source>
</evidence>
<comment type="cofactor">
    <cofactor evidence="1">
        <name>adenosylcob(III)alamin</name>
        <dbReference type="ChEBI" id="CHEBI:18408"/>
    </cofactor>
</comment>
<keyword evidence="10" id="KW-1185">Reference proteome</keyword>
<name>A0ABY4CHB3_9BACL</name>
<dbReference type="CDD" id="cd07249">
    <property type="entry name" value="MMCE"/>
    <property type="match status" value="1"/>
</dbReference>
<dbReference type="EC" id="5.1.99.1" evidence="9"/>
<keyword evidence="4" id="KW-0479">Metal-binding</keyword>
<proteinExistence type="inferred from homology"/>
<dbReference type="GO" id="GO:0004493">
    <property type="term" value="F:methylmalonyl-CoA epimerase activity"/>
    <property type="evidence" value="ECO:0007669"/>
    <property type="project" value="UniProtKB-EC"/>
</dbReference>
<evidence type="ECO:0000313" key="10">
    <source>
        <dbReference type="Proteomes" id="UP000830167"/>
    </source>
</evidence>
<protein>
    <submittedName>
        <fullName evidence="9">Methylmalonyl-CoA epimerase</fullName>
        <ecNumber evidence="9">5.1.99.1</ecNumber>
    </submittedName>
</protein>
<dbReference type="InterPro" id="IPR006158">
    <property type="entry name" value="Cobalamin-bd"/>
</dbReference>
<dbReference type="InterPro" id="IPR006159">
    <property type="entry name" value="Acid_CoA_mut_C"/>
</dbReference>
<dbReference type="NCBIfam" id="TIGR03081">
    <property type="entry name" value="metmalonyl_epim"/>
    <property type="match status" value="1"/>
</dbReference>
<dbReference type="InterPro" id="IPR029068">
    <property type="entry name" value="Glyas_Bleomycin-R_OHBP_Dase"/>
</dbReference>
<evidence type="ECO:0000259" key="7">
    <source>
        <dbReference type="PROSITE" id="PS51332"/>
    </source>
</evidence>
<dbReference type="SUPFAM" id="SSF54593">
    <property type="entry name" value="Glyoxalase/Bleomycin resistance protein/Dihydroxybiphenyl dioxygenase"/>
    <property type="match status" value="1"/>
</dbReference>
<dbReference type="SUPFAM" id="SSF52242">
    <property type="entry name" value="Cobalamin (vitamin B12)-binding domain"/>
    <property type="match status" value="1"/>
</dbReference>
<dbReference type="PROSITE" id="PS51819">
    <property type="entry name" value="VOC"/>
    <property type="match status" value="1"/>
</dbReference>
<dbReference type="PANTHER" id="PTHR43048:SF3">
    <property type="entry name" value="METHYLMALONYL-COA EPIMERASE, MITOCHONDRIAL"/>
    <property type="match status" value="1"/>
</dbReference>
<keyword evidence="3" id="KW-0846">Cobalamin</keyword>
<dbReference type="Proteomes" id="UP000830167">
    <property type="component" value="Chromosome"/>
</dbReference>
<gene>
    <name evidence="9" type="primary">mce</name>
    <name evidence="9" type="ORF">LSG31_18850</name>
</gene>
<evidence type="ECO:0000256" key="1">
    <source>
        <dbReference type="ARBA" id="ARBA00001922"/>
    </source>
</evidence>
<dbReference type="InterPro" id="IPR037523">
    <property type="entry name" value="VOC_core"/>
</dbReference>
<evidence type="ECO:0000256" key="3">
    <source>
        <dbReference type="ARBA" id="ARBA00022628"/>
    </source>
</evidence>
<dbReference type="InterPro" id="IPR051785">
    <property type="entry name" value="MMCE/EMCE_epimerase"/>
</dbReference>
<comment type="similarity">
    <text evidence="2">Belongs to the methylmalonyl-CoA epimerase family.</text>
</comment>
<dbReference type="EMBL" id="CP089291">
    <property type="protein sequence ID" value="UOF89906.1"/>
    <property type="molecule type" value="Genomic_DNA"/>
</dbReference>
<dbReference type="PANTHER" id="PTHR43048">
    <property type="entry name" value="METHYLMALONYL-COA EPIMERASE"/>
    <property type="match status" value="1"/>
</dbReference>
<dbReference type="Gene3D" id="3.10.180.10">
    <property type="entry name" value="2,3-Dihydroxybiphenyl 1,2-Dioxygenase, domain 1"/>
    <property type="match status" value="1"/>
</dbReference>
<feature type="domain" description="VOC" evidence="8">
    <location>
        <begin position="182"/>
        <end position="310"/>
    </location>
</feature>
<dbReference type="Gene3D" id="3.40.50.280">
    <property type="entry name" value="Cobalamin-binding domain"/>
    <property type="match status" value="1"/>
</dbReference>
<dbReference type="InterPro" id="IPR017515">
    <property type="entry name" value="MeMalonyl-CoA_epimerase"/>
</dbReference>
<feature type="domain" description="B12-binding" evidence="7">
    <location>
        <begin position="5"/>
        <end position="133"/>
    </location>
</feature>
<evidence type="ECO:0000259" key="8">
    <source>
        <dbReference type="PROSITE" id="PS51819"/>
    </source>
</evidence>
<dbReference type="PROSITE" id="PS51332">
    <property type="entry name" value="B12_BINDING"/>
    <property type="match status" value="1"/>
</dbReference>
<keyword evidence="5 9" id="KW-0413">Isomerase</keyword>
<accession>A0ABY4CHB3</accession>